<evidence type="ECO:0000313" key="2">
    <source>
        <dbReference type="EMBL" id="RWQ91831.1"/>
    </source>
</evidence>
<protein>
    <submittedName>
        <fullName evidence="2">Uncharacterized protein</fullName>
    </submittedName>
</protein>
<dbReference type="Proteomes" id="UP000283841">
    <property type="component" value="Unassembled WGS sequence"/>
</dbReference>
<feature type="compositionally biased region" description="Basic and acidic residues" evidence="1">
    <location>
        <begin position="145"/>
        <end position="159"/>
    </location>
</feature>
<proteinExistence type="predicted"/>
<organism evidence="2 3">
    <name type="scientific">Byssochlamys spectabilis</name>
    <name type="common">Paecilomyces variotii</name>
    <dbReference type="NCBI Taxonomy" id="264951"/>
    <lineage>
        <taxon>Eukaryota</taxon>
        <taxon>Fungi</taxon>
        <taxon>Dikarya</taxon>
        <taxon>Ascomycota</taxon>
        <taxon>Pezizomycotina</taxon>
        <taxon>Eurotiomycetes</taxon>
        <taxon>Eurotiomycetidae</taxon>
        <taxon>Eurotiales</taxon>
        <taxon>Thermoascaceae</taxon>
        <taxon>Paecilomyces</taxon>
    </lineage>
</organism>
<feature type="region of interest" description="Disordered" evidence="1">
    <location>
        <begin position="142"/>
        <end position="182"/>
    </location>
</feature>
<accession>A0A443HJ24</accession>
<sequence length="354" mass="40629">MNGLADNPTPPTTRSTPTGMHGLNGSLGGVTPIATTRGRLTAHQELILLQICQETFGDRWDADYQCKDWIKISEEFQKRARRTFSWQSCQRRFKESIKKERTRIAMNSEPSQYNDAQLLTPASEFVRQWIWHSERNRQLLRRARRTEAEKRPCEDKKPPLDALEATPRQQPQQDEEQEEQAKLNAWQERMDNWMNTSTDPETFVDESRLPAVDPAHGVVSRVNTSPPETTSARPVSHKDLKEISDKIDRVAENILDSTKKLLKEMQLQQRREMEAFKDRIAALISEETDLISQNIMDASEDASNDVTDLAGTISFEFQKVKDSETHLLKLRRDVRYLLKVAIAEGKIKVATPSS</sequence>
<comment type="caution">
    <text evidence="2">The sequence shown here is derived from an EMBL/GenBank/DDBJ whole genome shotgun (WGS) entry which is preliminary data.</text>
</comment>
<dbReference type="EMBL" id="RCNU01000016">
    <property type="protein sequence ID" value="RWQ91831.1"/>
    <property type="molecule type" value="Genomic_DNA"/>
</dbReference>
<dbReference type="GeneID" id="39600862"/>
<dbReference type="VEuPathDB" id="FungiDB:C8Q69DRAFT_481222"/>
<feature type="region of interest" description="Disordered" evidence="1">
    <location>
        <begin position="1"/>
        <end position="24"/>
    </location>
</feature>
<gene>
    <name evidence="2" type="ORF">C8Q69DRAFT_481222</name>
</gene>
<reference evidence="2 3" key="1">
    <citation type="journal article" date="2018" name="Front. Microbiol.">
        <title>Genomic and genetic insights into a cosmopolitan fungus, Paecilomyces variotii (Eurotiales).</title>
        <authorList>
            <person name="Urquhart A.S."/>
            <person name="Mondo S.J."/>
            <person name="Makela M.R."/>
            <person name="Hane J.K."/>
            <person name="Wiebenga A."/>
            <person name="He G."/>
            <person name="Mihaltcheva S."/>
            <person name="Pangilinan J."/>
            <person name="Lipzen A."/>
            <person name="Barry K."/>
            <person name="de Vries R.P."/>
            <person name="Grigoriev I.V."/>
            <person name="Idnurm A."/>
        </authorList>
    </citation>
    <scope>NUCLEOTIDE SEQUENCE [LARGE SCALE GENOMIC DNA]</scope>
    <source>
        <strain evidence="2 3">CBS 101075</strain>
    </source>
</reference>
<evidence type="ECO:0000313" key="3">
    <source>
        <dbReference type="Proteomes" id="UP000283841"/>
    </source>
</evidence>
<dbReference type="AlphaFoldDB" id="A0A443HJ24"/>
<evidence type="ECO:0000256" key="1">
    <source>
        <dbReference type="SAM" id="MobiDB-lite"/>
    </source>
</evidence>
<keyword evidence="3" id="KW-1185">Reference proteome</keyword>
<dbReference type="RefSeq" id="XP_028481476.1">
    <property type="nucleotide sequence ID" value="XM_028631585.1"/>
</dbReference>
<name>A0A443HJ24_BYSSP</name>